<comment type="caution">
    <text evidence="1">The sequence shown here is derived from an EMBL/GenBank/DDBJ whole genome shotgun (WGS) entry which is preliminary data.</text>
</comment>
<evidence type="ECO:0000313" key="2">
    <source>
        <dbReference type="Proteomes" id="UP001469553"/>
    </source>
</evidence>
<evidence type="ECO:0000313" key="1">
    <source>
        <dbReference type="EMBL" id="MEQ2304194.1"/>
    </source>
</evidence>
<feature type="non-terminal residue" evidence="1">
    <location>
        <position position="1"/>
    </location>
</feature>
<keyword evidence="2" id="KW-1185">Reference proteome</keyword>
<protein>
    <submittedName>
        <fullName evidence="1">Uncharacterized protein</fullName>
    </submittedName>
</protein>
<organism evidence="1 2">
    <name type="scientific">Ameca splendens</name>
    <dbReference type="NCBI Taxonomy" id="208324"/>
    <lineage>
        <taxon>Eukaryota</taxon>
        <taxon>Metazoa</taxon>
        <taxon>Chordata</taxon>
        <taxon>Craniata</taxon>
        <taxon>Vertebrata</taxon>
        <taxon>Euteleostomi</taxon>
        <taxon>Actinopterygii</taxon>
        <taxon>Neopterygii</taxon>
        <taxon>Teleostei</taxon>
        <taxon>Neoteleostei</taxon>
        <taxon>Acanthomorphata</taxon>
        <taxon>Ovalentaria</taxon>
        <taxon>Atherinomorphae</taxon>
        <taxon>Cyprinodontiformes</taxon>
        <taxon>Goodeidae</taxon>
        <taxon>Ameca</taxon>
    </lineage>
</organism>
<accession>A0ABV0ZD93</accession>
<sequence length="58" mass="6877">SKEIKQKPKSCWTLHRWDGEFPKILLHQLRDMLHLLDILASRSENNLTGSWQHSDPKL</sequence>
<reference evidence="1 2" key="1">
    <citation type="submission" date="2021-06" db="EMBL/GenBank/DDBJ databases">
        <authorList>
            <person name="Palmer J.M."/>
        </authorList>
    </citation>
    <scope>NUCLEOTIDE SEQUENCE [LARGE SCALE GENOMIC DNA]</scope>
    <source>
        <strain evidence="1 2">AS_MEX2019</strain>
        <tissue evidence="1">Muscle</tissue>
    </source>
</reference>
<dbReference type="Proteomes" id="UP001469553">
    <property type="component" value="Unassembled WGS sequence"/>
</dbReference>
<gene>
    <name evidence="1" type="ORF">AMECASPLE_024453</name>
</gene>
<proteinExistence type="predicted"/>
<name>A0ABV0ZD93_9TELE</name>
<dbReference type="EMBL" id="JAHRIP010058764">
    <property type="protein sequence ID" value="MEQ2304194.1"/>
    <property type="molecule type" value="Genomic_DNA"/>
</dbReference>